<evidence type="ECO:0000256" key="3">
    <source>
        <dbReference type="ARBA" id="ARBA00022691"/>
    </source>
</evidence>
<keyword evidence="5" id="KW-0408">Iron</keyword>
<dbReference type="RefSeq" id="WP_268115114.1">
    <property type="nucleotide sequence ID" value="NZ_CP113524.1"/>
</dbReference>
<dbReference type="NCBIfam" id="TIGR04068">
    <property type="entry name" value="rSAM_ocin_clost"/>
    <property type="match status" value="1"/>
</dbReference>
<dbReference type="InterPro" id="IPR024001">
    <property type="entry name" value="Cys-rich_pep_rSAM_mat_CcpM"/>
</dbReference>
<dbReference type="SFLD" id="SFLDG01067">
    <property type="entry name" value="SPASM/twitch_domain_containing"/>
    <property type="match status" value="1"/>
</dbReference>
<dbReference type="CDD" id="cd01335">
    <property type="entry name" value="Radical_SAM"/>
    <property type="match status" value="1"/>
</dbReference>
<accession>A0ABY7AE09</accession>
<gene>
    <name evidence="8" type="primary">ccpM</name>
    <name evidence="8" type="ORF">OW255_19780</name>
</gene>
<comment type="cofactor">
    <cofactor evidence="1">
        <name>[4Fe-4S] cluster</name>
        <dbReference type="ChEBI" id="CHEBI:49883"/>
    </cofactor>
</comment>
<evidence type="ECO:0000256" key="6">
    <source>
        <dbReference type="ARBA" id="ARBA00023014"/>
    </source>
</evidence>
<protein>
    <submittedName>
        <fullName evidence="8">Cys-rich peptide radical SAM maturase CcpM</fullName>
    </submittedName>
</protein>
<dbReference type="EMBL" id="CP113524">
    <property type="protein sequence ID" value="WAJ23766.1"/>
    <property type="molecule type" value="Genomic_DNA"/>
</dbReference>
<dbReference type="InterPro" id="IPR000385">
    <property type="entry name" value="MoaA_NifB_PqqE_Fe-S-bd_CS"/>
</dbReference>
<dbReference type="InterPro" id="IPR007197">
    <property type="entry name" value="rSAM"/>
</dbReference>
<evidence type="ECO:0000313" key="8">
    <source>
        <dbReference type="EMBL" id="WAJ23766.1"/>
    </source>
</evidence>
<name>A0ABY7AE09_9FIRM</name>
<dbReference type="Gene3D" id="3.20.20.70">
    <property type="entry name" value="Aldolase class I"/>
    <property type="match status" value="1"/>
</dbReference>
<evidence type="ECO:0000259" key="7">
    <source>
        <dbReference type="PROSITE" id="PS51918"/>
    </source>
</evidence>
<proteinExistence type="predicted"/>
<dbReference type="SUPFAM" id="SSF102114">
    <property type="entry name" value="Radical SAM enzymes"/>
    <property type="match status" value="1"/>
</dbReference>
<dbReference type="Proteomes" id="UP001163115">
    <property type="component" value="Chromosome"/>
</dbReference>
<dbReference type="Pfam" id="PF04055">
    <property type="entry name" value="Radical_SAM"/>
    <property type="match status" value="1"/>
</dbReference>
<sequence length="472" mass="54798">MNVVIKPFFTAFGKYIYDRGTNSILAVDDDEYNSFCRIHQKRPDAKDLELLQLFQEKGYCQENPVEQIEHPQDRFMQFHLENKIEKLTLQLTQNCNLRCSYCAYSGNKYNNRTHSNRVMSYEIMQKSIDFLMKHSTNSKKVDIGFYGGEPLLEFNKIKRLMGYIDERYPYKSITYSMTTNGTMFNDDNIEFLMDKKFDVIISLDGPKELHDHNRVFANGTGSFDKIMENLLYIRDKYPDFFRKISFNTVVAPGTDFRCVNDFFDANDIIQDNNLRMGIMNDFYVEEPIQYDDLYSINYKVQRTKLLLSALGLINKNKVSRLFIHEIPKILRMHKELSGINGLARITHPGGPCIPGARRPMIDVDGNIFPCERVSEESEIMKIGNIYSGYDLEKARVVLNPGKVTADKCKNCWNFIYCGMCAASADNTKELVEGMKLARCESAMYDTIEKLKTICLLKENNVDFDKMEELYNV</sequence>
<dbReference type="SFLD" id="SFLDS00029">
    <property type="entry name" value="Radical_SAM"/>
    <property type="match status" value="1"/>
</dbReference>
<dbReference type="PROSITE" id="PS51918">
    <property type="entry name" value="RADICAL_SAM"/>
    <property type="match status" value="1"/>
</dbReference>
<dbReference type="PROSITE" id="PS01305">
    <property type="entry name" value="MOAA_NIFB_PQQE"/>
    <property type="match status" value="1"/>
</dbReference>
<keyword evidence="3" id="KW-0949">S-adenosyl-L-methionine</keyword>
<evidence type="ECO:0000256" key="1">
    <source>
        <dbReference type="ARBA" id="ARBA00001966"/>
    </source>
</evidence>
<dbReference type="PANTHER" id="PTHR43273:SF8">
    <property type="entry name" value="RADICAL SAM DOMAIN PROTEIN"/>
    <property type="match status" value="1"/>
</dbReference>
<dbReference type="PANTHER" id="PTHR43273">
    <property type="entry name" value="ANAEROBIC SULFATASE-MATURATING ENZYME HOMOLOG ASLB-RELATED"/>
    <property type="match status" value="1"/>
</dbReference>
<evidence type="ECO:0000313" key="9">
    <source>
        <dbReference type="Proteomes" id="UP001163115"/>
    </source>
</evidence>
<dbReference type="InterPro" id="IPR023867">
    <property type="entry name" value="Sulphatase_maturase_rSAM"/>
</dbReference>
<dbReference type="InterPro" id="IPR023885">
    <property type="entry name" value="4Fe4S-binding_SPASM_dom"/>
</dbReference>
<keyword evidence="2" id="KW-0004">4Fe-4S</keyword>
<dbReference type="SFLD" id="SFLDG01384">
    <property type="entry name" value="thioether_bond_formation_requi"/>
    <property type="match status" value="1"/>
</dbReference>
<dbReference type="SFLD" id="SFLDG01386">
    <property type="entry name" value="main_SPASM_domain-containing"/>
    <property type="match status" value="1"/>
</dbReference>
<keyword evidence="4" id="KW-0479">Metal-binding</keyword>
<evidence type="ECO:0000256" key="5">
    <source>
        <dbReference type="ARBA" id="ARBA00023004"/>
    </source>
</evidence>
<dbReference type="InterPro" id="IPR013785">
    <property type="entry name" value="Aldolase_TIM"/>
</dbReference>
<feature type="domain" description="Radical SAM core" evidence="7">
    <location>
        <begin position="79"/>
        <end position="340"/>
    </location>
</feature>
<organism evidence="8 9">
    <name type="scientific">Lacrimispora xylanolytica</name>
    <dbReference type="NCBI Taxonomy" id="29375"/>
    <lineage>
        <taxon>Bacteria</taxon>
        <taxon>Bacillati</taxon>
        <taxon>Bacillota</taxon>
        <taxon>Clostridia</taxon>
        <taxon>Lachnospirales</taxon>
        <taxon>Lachnospiraceae</taxon>
        <taxon>Lacrimispora</taxon>
    </lineage>
</organism>
<dbReference type="NCBIfam" id="TIGR04085">
    <property type="entry name" value="rSAM_more_4Fe4S"/>
    <property type="match status" value="1"/>
</dbReference>
<keyword evidence="6" id="KW-0411">Iron-sulfur</keyword>
<dbReference type="InterPro" id="IPR058240">
    <property type="entry name" value="rSAM_sf"/>
</dbReference>
<evidence type="ECO:0000256" key="4">
    <source>
        <dbReference type="ARBA" id="ARBA00022723"/>
    </source>
</evidence>
<evidence type="ECO:0000256" key="2">
    <source>
        <dbReference type="ARBA" id="ARBA00022485"/>
    </source>
</evidence>
<reference evidence="8" key="1">
    <citation type="submission" date="2022-11" db="EMBL/GenBank/DDBJ databases">
        <title>Lacrimispora xylanolytica sy1, complete genome.</title>
        <authorList>
            <person name="Choi S."/>
        </authorList>
    </citation>
    <scope>NUCLEOTIDE SEQUENCE</scope>
    <source>
        <strain evidence="8">Sy1</strain>
    </source>
</reference>
<keyword evidence="9" id="KW-1185">Reference proteome</keyword>